<evidence type="ECO:0000313" key="2">
    <source>
        <dbReference type="EMBL" id="VFQ78678.1"/>
    </source>
</evidence>
<protein>
    <submittedName>
        <fullName evidence="2">Uncharacterized protein</fullName>
    </submittedName>
</protein>
<feature type="region of interest" description="Disordered" evidence="1">
    <location>
        <begin position="1"/>
        <end position="40"/>
    </location>
</feature>
<reference evidence="2 3" key="1">
    <citation type="submission" date="2018-04" db="EMBL/GenBank/DDBJ databases">
        <authorList>
            <person name="Vogel A."/>
        </authorList>
    </citation>
    <scope>NUCLEOTIDE SEQUENCE [LARGE SCALE GENOMIC DNA]</scope>
</reference>
<keyword evidence="3" id="KW-1185">Reference proteome</keyword>
<accession>A0A484LS92</accession>
<proteinExistence type="predicted"/>
<sequence length="181" mass="19998">MDSTPPPPEPRNRTRSSSRRSNPLQSQTKNSFSSPLPQIGERSHGYRRILKLLTTSPSPPALARDAGPEMPLQFLLPLGIPGDKESDVYVGLFIFDFGRWDETPSPKFLLGSAEPAAVWKIILQTRVISAMFYIGLCKSGVLVTRVTPKLLPMNRRLLVTRGGYENGPTALKPQPLIICCT</sequence>
<feature type="compositionally biased region" description="Polar residues" evidence="1">
    <location>
        <begin position="24"/>
        <end position="36"/>
    </location>
</feature>
<gene>
    <name evidence="2" type="ORF">CCAM_LOCUS20454</name>
</gene>
<dbReference type="Proteomes" id="UP000595140">
    <property type="component" value="Unassembled WGS sequence"/>
</dbReference>
<organism evidence="2 3">
    <name type="scientific">Cuscuta campestris</name>
    <dbReference type="NCBI Taxonomy" id="132261"/>
    <lineage>
        <taxon>Eukaryota</taxon>
        <taxon>Viridiplantae</taxon>
        <taxon>Streptophyta</taxon>
        <taxon>Embryophyta</taxon>
        <taxon>Tracheophyta</taxon>
        <taxon>Spermatophyta</taxon>
        <taxon>Magnoliopsida</taxon>
        <taxon>eudicotyledons</taxon>
        <taxon>Gunneridae</taxon>
        <taxon>Pentapetalae</taxon>
        <taxon>asterids</taxon>
        <taxon>lamiids</taxon>
        <taxon>Solanales</taxon>
        <taxon>Convolvulaceae</taxon>
        <taxon>Cuscuteae</taxon>
        <taxon>Cuscuta</taxon>
        <taxon>Cuscuta subgen. Grammica</taxon>
        <taxon>Cuscuta sect. Cleistogrammica</taxon>
    </lineage>
</organism>
<dbReference type="EMBL" id="OOIL02001823">
    <property type="protein sequence ID" value="VFQ78678.1"/>
    <property type="molecule type" value="Genomic_DNA"/>
</dbReference>
<evidence type="ECO:0000313" key="3">
    <source>
        <dbReference type="Proteomes" id="UP000595140"/>
    </source>
</evidence>
<evidence type="ECO:0000256" key="1">
    <source>
        <dbReference type="SAM" id="MobiDB-lite"/>
    </source>
</evidence>
<name>A0A484LS92_9ASTE</name>
<dbReference type="AlphaFoldDB" id="A0A484LS92"/>